<dbReference type="HOGENOM" id="CLU_1488817_0_0_1"/>
<dbReference type="OrthoDB" id="4022870at2759"/>
<dbReference type="InterPro" id="IPR038717">
    <property type="entry name" value="Tc1-like_DDE_dom"/>
</dbReference>
<keyword evidence="3" id="KW-1185">Reference proteome</keyword>
<evidence type="ECO:0000313" key="3">
    <source>
        <dbReference type="Proteomes" id="UP000011777"/>
    </source>
</evidence>
<evidence type="ECO:0000259" key="1">
    <source>
        <dbReference type="Pfam" id="PF13358"/>
    </source>
</evidence>
<dbReference type="EMBL" id="AOGT01002891">
    <property type="protein sequence ID" value="EMG45231.1"/>
    <property type="molecule type" value="Genomic_DNA"/>
</dbReference>
<gene>
    <name evidence="2" type="ORF">G210_5176</name>
</gene>
<organism evidence="2 3">
    <name type="scientific">Candida maltosa (strain Xu316)</name>
    <name type="common">Yeast</name>
    <dbReference type="NCBI Taxonomy" id="1245528"/>
    <lineage>
        <taxon>Eukaryota</taxon>
        <taxon>Fungi</taxon>
        <taxon>Dikarya</taxon>
        <taxon>Ascomycota</taxon>
        <taxon>Saccharomycotina</taxon>
        <taxon>Pichiomycetes</taxon>
        <taxon>Debaryomycetaceae</taxon>
        <taxon>Candida/Lodderomyces clade</taxon>
        <taxon>Candida</taxon>
    </lineage>
</organism>
<evidence type="ECO:0000313" key="2">
    <source>
        <dbReference type="EMBL" id="EMG45231.1"/>
    </source>
</evidence>
<dbReference type="Proteomes" id="UP000011777">
    <property type="component" value="Unassembled WGS sequence"/>
</dbReference>
<proteinExistence type="predicted"/>
<name>M3IG51_CANMX</name>
<accession>M3IG51</accession>
<feature type="non-terminal residue" evidence="2">
    <location>
        <position position="1"/>
    </location>
</feature>
<protein>
    <recommendedName>
        <fullName evidence="1">Tc1-like transposase DDE domain-containing protein</fullName>
    </recommendedName>
</protein>
<dbReference type="Pfam" id="PF13358">
    <property type="entry name" value="DDE_3"/>
    <property type="match status" value="1"/>
</dbReference>
<dbReference type="InterPro" id="IPR036397">
    <property type="entry name" value="RNaseH_sf"/>
</dbReference>
<reference evidence="2 3" key="1">
    <citation type="submission" date="2013-02" db="EMBL/GenBank/DDBJ databases">
        <title>Genome sequence of Candida maltosa Xu316, a potential industrial strain for xylitol and ethanol production.</title>
        <authorList>
            <person name="Yu J."/>
            <person name="Wang Q."/>
            <person name="Geng X."/>
            <person name="Bao W."/>
            <person name="He P."/>
            <person name="Cai J."/>
        </authorList>
    </citation>
    <scope>NUCLEOTIDE SEQUENCE [LARGE SCALE GENOMIC DNA]</scope>
    <source>
        <strain evidence="3">Xu316</strain>
    </source>
</reference>
<feature type="domain" description="Tc1-like transposase DDE" evidence="1">
    <location>
        <begin position="84"/>
        <end position="110"/>
    </location>
</feature>
<dbReference type="Gene3D" id="3.30.420.10">
    <property type="entry name" value="Ribonuclease H-like superfamily/Ribonuclease H"/>
    <property type="match status" value="1"/>
</dbReference>
<comment type="caution">
    <text evidence="2">The sequence shown here is derived from an EMBL/GenBank/DDBJ whole genome shotgun (WGS) entry which is preliminary data.</text>
</comment>
<dbReference type="GO" id="GO:0003676">
    <property type="term" value="F:nucleic acid binding"/>
    <property type="evidence" value="ECO:0007669"/>
    <property type="project" value="InterPro"/>
</dbReference>
<sequence>MDIRNVLNNDESIEESAEINLDELDDQAKFIYYLFKEKGESLTVDDIKEIQKDIKEGPPVEFMEKTMNEMSDLKDYNALVANILVNWPPYSPDLNPIENFWALMKRIVVKESKNIIVGIDANGKFIKGIKNTRRKYQRDALIACIKIAYRKVPTTYIKKCIDSFRKRLEQVIANGGRNTKY</sequence>
<dbReference type="AlphaFoldDB" id="M3IG51"/>